<name>A0A8X8KKV0_9RHOB</name>
<sequence length="211" mass="24215">MRKPATFAALEKLGRVRLSKHFVFRDFLHSEIASFHGIANIPDDPDLAIAAGTRLATDLIDPLVETFGPITIRSAYRAPAVNAFGNAHGLNCARNEASHANHIWDRRDAQGRMGACACIQIPWFADQYERGRDWRDLAWWIHDHLPYSEQFYFPIRAALNLTWREDPDRRIASYIAPRGVLLRRGEEPAETSARRRARHTDFPPFRGIRYP</sequence>
<keyword evidence="2" id="KW-1185">Reference proteome</keyword>
<dbReference type="InterPro" id="IPR009045">
    <property type="entry name" value="Zn_M74/Hedgehog-like"/>
</dbReference>
<dbReference type="AlphaFoldDB" id="A0A8X8KKV0"/>
<comment type="caution">
    <text evidence="1">The sequence shown here is derived from an EMBL/GenBank/DDBJ whole genome shotgun (WGS) entry which is preliminary data.</text>
</comment>
<evidence type="ECO:0000313" key="1">
    <source>
        <dbReference type="EMBL" id="NUB44659.1"/>
    </source>
</evidence>
<proteinExistence type="predicted"/>
<gene>
    <name evidence="1" type="ORF">GEU84_009715</name>
</gene>
<dbReference type="Proteomes" id="UP000484076">
    <property type="component" value="Unassembled WGS sequence"/>
</dbReference>
<accession>A0A8X8KKV0</accession>
<evidence type="ECO:0008006" key="3">
    <source>
        <dbReference type="Google" id="ProtNLM"/>
    </source>
</evidence>
<dbReference type="SUPFAM" id="SSF55166">
    <property type="entry name" value="Hedgehog/DD-peptidase"/>
    <property type="match status" value="1"/>
</dbReference>
<reference evidence="1" key="1">
    <citation type="submission" date="2020-05" db="EMBL/GenBank/DDBJ databases">
        <title>Fertoebacter nigrum gen. nov., sp. nov., a new member of the family Rhodobacteraceae.</title>
        <authorList>
            <person name="Szuroczki S."/>
            <person name="Abbaszade G."/>
            <person name="Buni D."/>
            <person name="Schumann P."/>
            <person name="Toth E."/>
        </authorList>
    </citation>
    <scope>NUCLEOTIDE SEQUENCE</scope>
    <source>
        <strain evidence="1">RG-N-1a</strain>
    </source>
</reference>
<evidence type="ECO:0000313" key="2">
    <source>
        <dbReference type="Proteomes" id="UP000484076"/>
    </source>
</evidence>
<organism evidence="1 2">
    <name type="scientific">Fertoeibacter niger</name>
    <dbReference type="NCBI Taxonomy" id="2656921"/>
    <lineage>
        <taxon>Bacteria</taxon>
        <taxon>Pseudomonadati</taxon>
        <taxon>Pseudomonadota</taxon>
        <taxon>Alphaproteobacteria</taxon>
        <taxon>Rhodobacterales</taxon>
        <taxon>Paracoccaceae</taxon>
        <taxon>Fertoeibacter</taxon>
    </lineage>
</organism>
<dbReference type="EMBL" id="WHUT02000005">
    <property type="protein sequence ID" value="NUB44659.1"/>
    <property type="molecule type" value="Genomic_DNA"/>
</dbReference>
<protein>
    <recommendedName>
        <fullName evidence="3">Peptidase M15</fullName>
    </recommendedName>
</protein>